<accession>M4RDG5</accession>
<protein>
    <submittedName>
        <fullName evidence="1">Uncharacterized protein</fullName>
    </submittedName>
</protein>
<dbReference type="HOGENOM" id="CLU_3340755_0_0_11"/>
<sequence>MRFDARFQTRLTMPLPDAVNGSDVGPIVVSLQMRGVR</sequence>
<dbReference type="Proteomes" id="UP000011835">
    <property type="component" value="Chromosome"/>
</dbReference>
<dbReference type="KEGG" id="btp:D805_0321"/>
<proteinExistence type="predicted"/>
<evidence type="ECO:0000313" key="1">
    <source>
        <dbReference type="EMBL" id="AGH40588.1"/>
    </source>
</evidence>
<dbReference type="EMBL" id="CP004346">
    <property type="protein sequence ID" value="AGH40588.1"/>
    <property type="molecule type" value="Genomic_DNA"/>
</dbReference>
<gene>
    <name evidence="1" type="ORF">D805_0321</name>
</gene>
<name>M4RDG5_9BIFI</name>
<organism evidence="1 2">
    <name type="scientific">Bifidobacterium thermophilum RBL67</name>
    <dbReference type="NCBI Taxonomy" id="1254439"/>
    <lineage>
        <taxon>Bacteria</taxon>
        <taxon>Bacillati</taxon>
        <taxon>Actinomycetota</taxon>
        <taxon>Actinomycetes</taxon>
        <taxon>Bifidobacteriales</taxon>
        <taxon>Bifidobacteriaceae</taxon>
        <taxon>Bifidobacterium</taxon>
    </lineage>
</organism>
<reference evidence="1 2" key="1">
    <citation type="journal article" date="2013" name="Genome Announc.">
        <title>Complete Genome Sequence of the Probiotic Bifidobacterium thermophilum Strain RBL67.</title>
        <authorList>
            <person name="Jans C."/>
            <person name="Lacroix C."/>
            <person name="Follador R."/>
            <person name="Stevens M.J."/>
        </authorList>
    </citation>
    <scope>NUCLEOTIDE SEQUENCE [LARGE SCALE GENOMIC DNA]</scope>
    <source>
        <strain evidence="1 2">RBL67</strain>
    </source>
</reference>
<keyword evidence="2" id="KW-1185">Reference proteome</keyword>
<dbReference type="AlphaFoldDB" id="M4RDG5"/>
<evidence type="ECO:0000313" key="2">
    <source>
        <dbReference type="Proteomes" id="UP000011835"/>
    </source>
</evidence>